<dbReference type="Pfam" id="PF02138">
    <property type="entry name" value="Beach"/>
    <property type="match status" value="1"/>
</dbReference>
<evidence type="ECO:0000259" key="1">
    <source>
        <dbReference type="PROSITE" id="PS50197"/>
    </source>
</evidence>
<organism evidence="2 3">
    <name type="scientific">Lymnaea stagnalis</name>
    <name type="common">Great pond snail</name>
    <name type="synonym">Helix stagnalis</name>
    <dbReference type="NCBI Taxonomy" id="6523"/>
    <lineage>
        <taxon>Eukaryota</taxon>
        <taxon>Metazoa</taxon>
        <taxon>Spiralia</taxon>
        <taxon>Lophotrochozoa</taxon>
        <taxon>Mollusca</taxon>
        <taxon>Gastropoda</taxon>
        <taxon>Heterobranchia</taxon>
        <taxon>Euthyneura</taxon>
        <taxon>Panpulmonata</taxon>
        <taxon>Hygrophila</taxon>
        <taxon>Lymnaeoidea</taxon>
        <taxon>Lymnaeidae</taxon>
        <taxon>Lymnaea</taxon>
    </lineage>
</organism>
<name>A0AAV2ILB9_LYMST</name>
<dbReference type="GO" id="GO:0019901">
    <property type="term" value="F:protein kinase binding"/>
    <property type="evidence" value="ECO:0007669"/>
    <property type="project" value="TreeGrafter"/>
</dbReference>
<sequence length="120" mass="13557">MDLIFGYKQKGPAAVEGLDVFYYVTYEGAVDLDAIQDPKERLSVEGMIRNFGQSLSQLLKEPHPRRLTFDEAVVKTTKSGKPLGVFNFLKVLKPFFVDVETYHNHGTLGAHSVCHSIQWQ</sequence>
<comment type="caution">
    <text evidence="2">The sequence shown here is derived from an EMBL/GenBank/DDBJ whole genome shotgun (WGS) entry which is preliminary data.</text>
</comment>
<protein>
    <recommendedName>
        <fullName evidence="1">BEACH domain-containing protein</fullName>
    </recommendedName>
</protein>
<dbReference type="SUPFAM" id="SSF81837">
    <property type="entry name" value="BEACH domain"/>
    <property type="match status" value="1"/>
</dbReference>
<dbReference type="PANTHER" id="PTHR13743:SF112">
    <property type="entry name" value="BEACH DOMAIN-CONTAINING PROTEIN"/>
    <property type="match status" value="1"/>
</dbReference>
<dbReference type="InterPro" id="IPR036372">
    <property type="entry name" value="BEACH_dom_sf"/>
</dbReference>
<dbReference type="PANTHER" id="PTHR13743">
    <property type="entry name" value="BEIGE/BEACH-RELATED"/>
    <property type="match status" value="1"/>
</dbReference>
<gene>
    <name evidence="2" type="ORF">GSLYS_00019051001</name>
</gene>
<keyword evidence="3" id="KW-1185">Reference proteome</keyword>
<proteinExistence type="predicted"/>
<feature type="domain" description="BEACH" evidence="1">
    <location>
        <begin position="1"/>
        <end position="66"/>
    </location>
</feature>
<dbReference type="PROSITE" id="PS50197">
    <property type="entry name" value="BEACH"/>
    <property type="match status" value="1"/>
</dbReference>
<dbReference type="GO" id="GO:0008104">
    <property type="term" value="P:intracellular protein localization"/>
    <property type="evidence" value="ECO:0007669"/>
    <property type="project" value="TreeGrafter"/>
</dbReference>
<dbReference type="AlphaFoldDB" id="A0AAV2ILB9"/>
<dbReference type="InterPro" id="IPR000409">
    <property type="entry name" value="BEACH_dom"/>
</dbReference>
<evidence type="ECO:0000313" key="2">
    <source>
        <dbReference type="EMBL" id="CAL1545577.1"/>
    </source>
</evidence>
<dbReference type="Proteomes" id="UP001497497">
    <property type="component" value="Unassembled WGS sequence"/>
</dbReference>
<evidence type="ECO:0000313" key="3">
    <source>
        <dbReference type="Proteomes" id="UP001497497"/>
    </source>
</evidence>
<dbReference type="EMBL" id="CAXITT010000724">
    <property type="protein sequence ID" value="CAL1545577.1"/>
    <property type="molecule type" value="Genomic_DNA"/>
</dbReference>
<dbReference type="GO" id="GO:0016020">
    <property type="term" value="C:membrane"/>
    <property type="evidence" value="ECO:0007669"/>
    <property type="project" value="TreeGrafter"/>
</dbReference>
<dbReference type="InterPro" id="IPR050865">
    <property type="entry name" value="BEACH_Domain"/>
</dbReference>
<reference evidence="2 3" key="1">
    <citation type="submission" date="2024-04" db="EMBL/GenBank/DDBJ databases">
        <authorList>
            <consortium name="Genoscope - CEA"/>
            <person name="William W."/>
        </authorList>
    </citation>
    <scope>NUCLEOTIDE SEQUENCE [LARGE SCALE GENOMIC DNA]</scope>
</reference>
<dbReference type="Gene3D" id="1.10.1540.10">
    <property type="entry name" value="BEACH domain"/>
    <property type="match status" value="1"/>
</dbReference>
<accession>A0AAV2ILB9</accession>
<dbReference type="GO" id="GO:0005829">
    <property type="term" value="C:cytosol"/>
    <property type="evidence" value="ECO:0007669"/>
    <property type="project" value="TreeGrafter"/>
</dbReference>